<proteinExistence type="predicted"/>
<evidence type="ECO:0000313" key="2">
    <source>
        <dbReference type="Proteomes" id="UP000256253"/>
    </source>
</evidence>
<dbReference type="Proteomes" id="UP000256253">
    <property type="component" value="Unassembled WGS sequence"/>
</dbReference>
<dbReference type="InterPro" id="IPR021456">
    <property type="entry name" value="DUF3107"/>
</dbReference>
<protein>
    <submittedName>
        <fullName evidence="1">Uncharacterized protein DUF3107</fullName>
    </submittedName>
</protein>
<dbReference type="AlphaFoldDB" id="A0A3D9URR4"/>
<name>A0A3D9URR4_9MICO</name>
<organism evidence="1 2">
    <name type="scientific">Calidifontibacter indicus</name>
    <dbReference type="NCBI Taxonomy" id="419650"/>
    <lineage>
        <taxon>Bacteria</taxon>
        <taxon>Bacillati</taxon>
        <taxon>Actinomycetota</taxon>
        <taxon>Actinomycetes</taxon>
        <taxon>Micrococcales</taxon>
        <taxon>Dermacoccaceae</taxon>
        <taxon>Calidifontibacter</taxon>
    </lineage>
</organism>
<evidence type="ECO:0000313" key="1">
    <source>
        <dbReference type="EMBL" id="REF31946.1"/>
    </source>
</evidence>
<gene>
    <name evidence="1" type="ORF">DFJ65_3037</name>
</gene>
<accession>A0A3D9URR4</accession>
<reference evidence="1 2" key="1">
    <citation type="submission" date="2018-08" db="EMBL/GenBank/DDBJ databases">
        <title>Sequencing the genomes of 1000 actinobacteria strains.</title>
        <authorList>
            <person name="Klenk H.-P."/>
        </authorList>
    </citation>
    <scope>NUCLEOTIDE SEQUENCE [LARGE SCALE GENOMIC DNA]</scope>
    <source>
        <strain evidence="1 2">DSM 22967</strain>
    </source>
</reference>
<comment type="caution">
    <text evidence="1">The sequence shown here is derived from an EMBL/GenBank/DDBJ whole genome shotgun (WGS) entry which is preliminary data.</text>
</comment>
<dbReference type="OrthoDB" id="3268468at2"/>
<keyword evidence="2" id="KW-1185">Reference proteome</keyword>
<dbReference type="Pfam" id="PF11305">
    <property type="entry name" value="DUF3107"/>
    <property type="match status" value="1"/>
</dbReference>
<dbReference type="EMBL" id="QTUA01000001">
    <property type="protein sequence ID" value="REF31946.1"/>
    <property type="molecule type" value="Genomic_DNA"/>
</dbReference>
<sequence length="73" mass="7818">MEIRIGVRNVAREIVIESEQSADDVHKAVAEALEGGKALTLKDDKGHTVVVPADALGYLDIGSEQERRVGFGS</sequence>
<dbReference type="RefSeq" id="WP_115923714.1">
    <property type="nucleotide sequence ID" value="NZ_CBDRMH010000007.1"/>
</dbReference>